<accession>A0A1T4R387</accession>
<evidence type="ECO:0000256" key="1">
    <source>
        <dbReference type="SAM" id="Phobius"/>
    </source>
</evidence>
<sequence>MTDVKVRAYALVRTLFKIALIICFALGTLLVLGQVAGVIVQRPGWVTGASDLFFVPTVTAAAAFGVLGFVGGYLAPGTTEDDS</sequence>
<evidence type="ECO:0000313" key="3">
    <source>
        <dbReference type="Proteomes" id="UP000190637"/>
    </source>
</evidence>
<dbReference type="RefSeq" id="WP_200813624.1">
    <property type="nucleotide sequence ID" value="NZ_FUWS01000006.1"/>
</dbReference>
<dbReference type="STRING" id="1122192.SAMN02745673_02447"/>
<protein>
    <submittedName>
        <fullName evidence="2">Uncharacterized protein</fullName>
    </submittedName>
</protein>
<keyword evidence="1" id="KW-0812">Transmembrane</keyword>
<organism evidence="2 3">
    <name type="scientific">Marinactinospora thermotolerans DSM 45154</name>
    <dbReference type="NCBI Taxonomy" id="1122192"/>
    <lineage>
        <taxon>Bacteria</taxon>
        <taxon>Bacillati</taxon>
        <taxon>Actinomycetota</taxon>
        <taxon>Actinomycetes</taxon>
        <taxon>Streptosporangiales</taxon>
        <taxon>Nocardiopsidaceae</taxon>
        <taxon>Marinactinospora</taxon>
    </lineage>
</organism>
<gene>
    <name evidence="2" type="ORF">SAMN02745673_02447</name>
</gene>
<keyword evidence="1" id="KW-0472">Membrane</keyword>
<keyword evidence="3" id="KW-1185">Reference proteome</keyword>
<feature type="transmembrane region" description="Helical" evidence="1">
    <location>
        <begin position="15"/>
        <end position="40"/>
    </location>
</feature>
<dbReference type="Proteomes" id="UP000190637">
    <property type="component" value="Unassembled WGS sequence"/>
</dbReference>
<reference evidence="2 3" key="1">
    <citation type="submission" date="2017-02" db="EMBL/GenBank/DDBJ databases">
        <authorList>
            <person name="Peterson S.W."/>
        </authorList>
    </citation>
    <scope>NUCLEOTIDE SEQUENCE [LARGE SCALE GENOMIC DNA]</scope>
    <source>
        <strain evidence="2 3">DSM 45154</strain>
    </source>
</reference>
<name>A0A1T4R387_9ACTN</name>
<proteinExistence type="predicted"/>
<keyword evidence="1" id="KW-1133">Transmembrane helix</keyword>
<dbReference type="EMBL" id="FUWS01000006">
    <property type="protein sequence ID" value="SKA10088.1"/>
    <property type="molecule type" value="Genomic_DNA"/>
</dbReference>
<feature type="transmembrane region" description="Helical" evidence="1">
    <location>
        <begin position="52"/>
        <end position="75"/>
    </location>
</feature>
<evidence type="ECO:0000313" key="2">
    <source>
        <dbReference type="EMBL" id="SKA10088.1"/>
    </source>
</evidence>
<dbReference type="AlphaFoldDB" id="A0A1T4R387"/>